<dbReference type="InterPro" id="IPR000010">
    <property type="entry name" value="Cystatin_dom"/>
</dbReference>
<dbReference type="InterPro" id="IPR046350">
    <property type="entry name" value="Cystatin_sf"/>
</dbReference>
<sequence length="134" mass="14224">MYKKLLVVTVGALALMACSSSPETPDAETASTGSTQQAICEPAKAMPGSWQPAEVTPEAKQAAVLATASMDGGHSLKEIHSVEQQVVAGMNYKVNFTIEDGEAYSTVVFRSLKGEYKLISVQPQALVDECNKSE</sequence>
<comment type="caution">
    <text evidence="3">The sequence shown here is derived from an EMBL/GenBank/DDBJ whole genome shotgun (WGS) entry which is preliminary data.</text>
</comment>
<dbReference type="eggNOG" id="COG1574">
    <property type="taxonomic scope" value="Bacteria"/>
</dbReference>
<evidence type="ECO:0000313" key="4">
    <source>
        <dbReference type="Proteomes" id="UP000094070"/>
    </source>
</evidence>
<dbReference type="GO" id="GO:0004869">
    <property type="term" value="F:cysteine-type endopeptidase inhibitor activity"/>
    <property type="evidence" value="ECO:0007669"/>
    <property type="project" value="InterPro"/>
</dbReference>
<name>A0A1E5E4L4_9VIBR</name>
<proteinExistence type="predicted"/>
<evidence type="ECO:0000256" key="1">
    <source>
        <dbReference type="SAM" id="SignalP"/>
    </source>
</evidence>
<dbReference type="AlphaFoldDB" id="A0A1E5E4L4"/>
<feature type="chain" id="PRO_5009174736" description="Cystatin domain-containing protein" evidence="1">
    <location>
        <begin position="20"/>
        <end position="134"/>
    </location>
</feature>
<dbReference type="PROSITE" id="PS51257">
    <property type="entry name" value="PROKAR_LIPOPROTEIN"/>
    <property type="match status" value="1"/>
</dbReference>
<protein>
    <recommendedName>
        <fullName evidence="2">Cystatin domain-containing protein</fullName>
    </recommendedName>
</protein>
<feature type="domain" description="Cystatin" evidence="2">
    <location>
        <begin position="76"/>
        <end position="115"/>
    </location>
</feature>
<dbReference type="Proteomes" id="UP000094070">
    <property type="component" value="Unassembled WGS sequence"/>
</dbReference>
<dbReference type="SUPFAM" id="SSF54403">
    <property type="entry name" value="Cystatin/monellin"/>
    <property type="match status" value="1"/>
</dbReference>
<accession>A0A1E5E4L4</accession>
<gene>
    <name evidence="3" type="ORF">A1QC_06275</name>
</gene>
<evidence type="ECO:0000313" key="3">
    <source>
        <dbReference type="EMBL" id="OEF27635.1"/>
    </source>
</evidence>
<keyword evidence="4" id="KW-1185">Reference proteome</keyword>
<dbReference type="STRING" id="1188252.A1QC_06275"/>
<dbReference type="EMBL" id="AJYK02000029">
    <property type="protein sequence ID" value="OEF27635.1"/>
    <property type="molecule type" value="Genomic_DNA"/>
</dbReference>
<reference evidence="3 4" key="1">
    <citation type="journal article" date="2012" name="Science">
        <title>Ecological populations of bacteria act as socially cohesive units of antibiotic production and resistance.</title>
        <authorList>
            <person name="Cordero O.X."/>
            <person name="Wildschutte H."/>
            <person name="Kirkup B."/>
            <person name="Proehl S."/>
            <person name="Ngo L."/>
            <person name="Hussain F."/>
            <person name="Le Roux F."/>
            <person name="Mincer T."/>
            <person name="Polz M.F."/>
        </authorList>
    </citation>
    <scope>NUCLEOTIDE SEQUENCE [LARGE SCALE GENOMIC DNA]</scope>
    <source>
        <strain evidence="3 4">1S-45</strain>
    </source>
</reference>
<dbReference type="OrthoDB" id="6196402at2"/>
<feature type="signal peptide" evidence="1">
    <location>
        <begin position="1"/>
        <end position="19"/>
    </location>
</feature>
<dbReference type="Gene3D" id="3.10.450.10">
    <property type="match status" value="1"/>
</dbReference>
<evidence type="ECO:0000259" key="2">
    <source>
        <dbReference type="Pfam" id="PF00031"/>
    </source>
</evidence>
<keyword evidence="1" id="KW-0732">Signal</keyword>
<dbReference type="RefSeq" id="WP_017023687.1">
    <property type="nucleotide sequence ID" value="NZ_AJYK02000029.1"/>
</dbReference>
<dbReference type="Pfam" id="PF00031">
    <property type="entry name" value="Cystatin"/>
    <property type="match status" value="1"/>
</dbReference>
<organism evidence="3 4">
    <name type="scientific">Vibrio rumoiensis 1S-45</name>
    <dbReference type="NCBI Taxonomy" id="1188252"/>
    <lineage>
        <taxon>Bacteria</taxon>
        <taxon>Pseudomonadati</taxon>
        <taxon>Pseudomonadota</taxon>
        <taxon>Gammaproteobacteria</taxon>
        <taxon>Vibrionales</taxon>
        <taxon>Vibrionaceae</taxon>
        <taxon>Vibrio</taxon>
    </lineage>
</organism>